<feature type="chain" id="PRO_5002204553" description="Peptidase S53 activation domain-containing protein" evidence="1">
    <location>
        <begin position="27"/>
        <end position="120"/>
    </location>
</feature>
<dbReference type="SUPFAM" id="SSF54897">
    <property type="entry name" value="Protease propeptides/inhibitors"/>
    <property type="match status" value="1"/>
</dbReference>
<proteinExistence type="predicted"/>
<dbReference type="Proteomes" id="UP000054279">
    <property type="component" value="Unassembled WGS sequence"/>
</dbReference>
<reference evidence="3 4" key="1">
    <citation type="submission" date="2014-06" db="EMBL/GenBank/DDBJ databases">
        <title>Evolutionary Origins and Diversification of the Mycorrhizal Mutualists.</title>
        <authorList>
            <consortium name="DOE Joint Genome Institute"/>
            <consortium name="Mycorrhizal Genomics Consortium"/>
            <person name="Kohler A."/>
            <person name="Kuo A."/>
            <person name="Nagy L.G."/>
            <person name="Floudas D."/>
            <person name="Copeland A."/>
            <person name="Barry K.W."/>
            <person name="Cichocki N."/>
            <person name="Veneault-Fourrey C."/>
            <person name="LaButti K."/>
            <person name="Lindquist E.A."/>
            <person name="Lipzen A."/>
            <person name="Lundell T."/>
            <person name="Morin E."/>
            <person name="Murat C."/>
            <person name="Riley R."/>
            <person name="Ohm R."/>
            <person name="Sun H."/>
            <person name="Tunlid A."/>
            <person name="Henrissat B."/>
            <person name="Grigoriev I.V."/>
            <person name="Hibbett D.S."/>
            <person name="Martin F."/>
        </authorList>
    </citation>
    <scope>NUCLEOTIDE SEQUENCE [LARGE SCALE GENOMIC DNA]</scope>
    <source>
        <strain evidence="3 4">SS14</strain>
    </source>
</reference>
<dbReference type="GO" id="GO:0008236">
    <property type="term" value="F:serine-type peptidase activity"/>
    <property type="evidence" value="ECO:0007669"/>
    <property type="project" value="InterPro"/>
</dbReference>
<gene>
    <name evidence="3" type="ORF">M422DRAFT_259397</name>
</gene>
<sequence>MVYKQRMEMLIIFLLSAILAPGIVFAAPHQFSVHEQRNVAPKGFIYSGPAENSTRLTLRMVLKSNDLAGLEEVLYNVSDPNSPRWRQFLTKEEVNTHSMHVYRKKFIQAFFSLGSHLRCT</sequence>
<keyword evidence="1" id="KW-0732">Signal</keyword>
<dbReference type="AlphaFoldDB" id="A0A0C9U4Y2"/>
<dbReference type="Pfam" id="PF09286">
    <property type="entry name" value="Pro-kuma_activ"/>
    <property type="match status" value="1"/>
</dbReference>
<protein>
    <recommendedName>
        <fullName evidence="2">Peptidase S53 activation domain-containing protein</fullName>
    </recommendedName>
</protein>
<dbReference type="OrthoDB" id="3244585at2759"/>
<feature type="signal peptide" evidence="1">
    <location>
        <begin position="1"/>
        <end position="26"/>
    </location>
</feature>
<evidence type="ECO:0000313" key="3">
    <source>
        <dbReference type="EMBL" id="KIJ38008.1"/>
    </source>
</evidence>
<organism evidence="3 4">
    <name type="scientific">Sphaerobolus stellatus (strain SS14)</name>
    <dbReference type="NCBI Taxonomy" id="990650"/>
    <lineage>
        <taxon>Eukaryota</taxon>
        <taxon>Fungi</taxon>
        <taxon>Dikarya</taxon>
        <taxon>Basidiomycota</taxon>
        <taxon>Agaricomycotina</taxon>
        <taxon>Agaricomycetes</taxon>
        <taxon>Phallomycetidae</taxon>
        <taxon>Geastrales</taxon>
        <taxon>Sphaerobolaceae</taxon>
        <taxon>Sphaerobolus</taxon>
    </lineage>
</organism>
<keyword evidence="4" id="KW-1185">Reference proteome</keyword>
<evidence type="ECO:0000313" key="4">
    <source>
        <dbReference type="Proteomes" id="UP000054279"/>
    </source>
</evidence>
<dbReference type="EMBL" id="KN837164">
    <property type="protein sequence ID" value="KIJ38008.1"/>
    <property type="molecule type" value="Genomic_DNA"/>
</dbReference>
<dbReference type="InterPro" id="IPR015366">
    <property type="entry name" value="S53_propep"/>
</dbReference>
<name>A0A0C9U4Y2_SPHS4</name>
<evidence type="ECO:0000259" key="2">
    <source>
        <dbReference type="Pfam" id="PF09286"/>
    </source>
</evidence>
<accession>A0A0C9U4Y2</accession>
<feature type="domain" description="Peptidase S53 activation" evidence="2">
    <location>
        <begin position="43"/>
        <end position="96"/>
    </location>
</feature>
<dbReference type="HOGENOM" id="CLU_2051179_0_0_1"/>
<evidence type="ECO:0000256" key="1">
    <source>
        <dbReference type="SAM" id="SignalP"/>
    </source>
</evidence>